<keyword evidence="8" id="KW-1185">Reference proteome</keyword>
<dbReference type="PANTHER" id="PTHR10625:SF17">
    <property type="entry name" value="HISTONE DEACETYLASE 8"/>
    <property type="match status" value="1"/>
</dbReference>
<name>A0A327L0R0_9BRAD</name>
<dbReference type="InterPro" id="IPR000286">
    <property type="entry name" value="HDACs"/>
</dbReference>
<evidence type="ECO:0000313" key="8">
    <source>
        <dbReference type="Proteomes" id="UP000249130"/>
    </source>
</evidence>
<sequence>MITVFSDAHALHDGKAELHDGKLVTSFEMPRRAALVLSRVTEVGLGPVIPPSAFGLDPVKRVHAPDYVDFLAGAWDAWVAEHGAYDALPFTWIAPGMRRVVPDHIDGKLGYYSFDAGTPITAGTFQAVRAAADVALTGAQLVARGERGAFALTRPPGHHAHRACYGGYCFFNNAAIAAQALRDTGAERVCVLDIDYHHGNGTQDIFYDRGDVLFVSLHADPVQEYPYFLGFADETGTGAGEGANANYPLPFGTGFEAWSAALDHALARIAAFGAEALVVSLGVDTYKGDPISRFRLDTADYPTIGGMLAGLRLPTLFVMEGGYAVEAIGVNAVGVLQGFEAAA</sequence>
<dbReference type="Proteomes" id="UP000249130">
    <property type="component" value="Unassembled WGS sequence"/>
</dbReference>
<dbReference type="OrthoDB" id="9808367at2"/>
<dbReference type="InterPro" id="IPR023696">
    <property type="entry name" value="Ureohydrolase_dom_sf"/>
</dbReference>
<protein>
    <submittedName>
        <fullName evidence="7">Acetylpolyamine amidohydrolase</fullName>
    </submittedName>
</protein>
<dbReference type="SUPFAM" id="SSF52768">
    <property type="entry name" value="Arginase/deacetylase"/>
    <property type="match status" value="1"/>
</dbReference>
<keyword evidence="4 7" id="KW-0378">Hydrolase</keyword>
<accession>A0A327L0R0</accession>
<dbReference type="RefSeq" id="WP_111418494.1">
    <property type="nucleotide sequence ID" value="NZ_NPEX01000037.1"/>
</dbReference>
<proteinExistence type="inferred from homology"/>
<evidence type="ECO:0000256" key="2">
    <source>
        <dbReference type="ARBA" id="ARBA00005947"/>
    </source>
</evidence>
<dbReference type="CDD" id="cd10001">
    <property type="entry name" value="HDAC_classII_APAH"/>
    <property type="match status" value="1"/>
</dbReference>
<reference evidence="7 8" key="1">
    <citation type="submission" date="2017-07" db="EMBL/GenBank/DDBJ databases">
        <title>Draft Genome Sequences of Select Purple Nonsulfur Bacteria.</title>
        <authorList>
            <person name="Lasarre B."/>
            <person name="Mckinlay J.B."/>
        </authorList>
    </citation>
    <scope>NUCLEOTIDE SEQUENCE [LARGE SCALE GENOMIC DNA]</scope>
    <source>
        <strain evidence="7 8">DSM 5909</strain>
    </source>
</reference>
<comment type="cofactor">
    <cofactor evidence="1">
        <name>Zn(2+)</name>
        <dbReference type="ChEBI" id="CHEBI:29105"/>
    </cofactor>
</comment>
<evidence type="ECO:0000259" key="6">
    <source>
        <dbReference type="Pfam" id="PF00850"/>
    </source>
</evidence>
<keyword evidence="3" id="KW-0479">Metal-binding</keyword>
<gene>
    <name evidence="7" type="ORF">CH341_07885</name>
</gene>
<dbReference type="InterPro" id="IPR023801">
    <property type="entry name" value="His_deacetylse_dom"/>
</dbReference>
<dbReference type="InterPro" id="IPR037138">
    <property type="entry name" value="His_deacetylse_dom_sf"/>
</dbReference>
<feature type="domain" description="Histone deacetylase" evidence="6">
    <location>
        <begin position="28"/>
        <end position="332"/>
    </location>
</feature>
<dbReference type="Pfam" id="PF00850">
    <property type="entry name" value="Hist_deacetyl"/>
    <property type="match status" value="1"/>
</dbReference>
<dbReference type="Gene3D" id="3.40.800.20">
    <property type="entry name" value="Histone deacetylase domain"/>
    <property type="match status" value="1"/>
</dbReference>
<organism evidence="7 8">
    <name type="scientific">Rhodoplanes roseus</name>
    <dbReference type="NCBI Taxonomy" id="29409"/>
    <lineage>
        <taxon>Bacteria</taxon>
        <taxon>Pseudomonadati</taxon>
        <taxon>Pseudomonadota</taxon>
        <taxon>Alphaproteobacteria</taxon>
        <taxon>Hyphomicrobiales</taxon>
        <taxon>Nitrobacteraceae</taxon>
        <taxon>Rhodoplanes</taxon>
    </lineage>
</organism>
<dbReference type="AlphaFoldDB" id="A0A327L0R0"/>
<dbReference type="PRINTS" id="PR01270">
    <property type="entry name" value="HDASUPER"/>
</dbReference>
<dbReference type="EMBL" id="NPEX01000037">
    <property type="protein sequence ID" value="RAI44660.1"/>
    <property type="molecule type" value="Genomic_DNA"/>
</dbReference>
<dbReference type="GO" id="GO:0004407">
    <property type="term" value="F:histone deacetylase activity"/>
    <property type="evidence" value="ECO:0007669"/>
    <property type="project" value="TreeGrafter"/>
</dbReference>
<comment type="caution">
    <text evidence="7">The sequence shown here is derived from an EMBL/GenBank/DDBJ whole genome shotgun (WGS) entry which is preliminary data.</text>
</comment>
<evidence type="ECO:0000256" key="5">
    <source>
        <dbReference type="ARBA" id="ARBA00022833"/>
    </source>
</evidence>
<evidence type="ECO:0000256" key="3">
    <source>
        <dbReference type="ARBA" id="ARBA00022723"/>
    </source>
</evidence>
<comment type="similarity">
    <text evidence="2">Belongs to the histone deacetylase family.</text>
</comment>
<dbReference type="PANTHER" id="PTHR10625">
    <property type="entry name" value="HISTONE DEACETYLASE HDAC1-RELATED"/>
    <property type="match status" value="1"/>
</dbReference>
<evidence type="ECO:0000313" key="7">
    <source>
        <dbReference type="EMBL" id="RAI44660.1"/>
    </source>
</evidence>
<keyword evidence="5" id="KW-0862">Zinc</keyword>
<dbReference type="GO" id="GO:0046872">
    <property type="term" value="F:metal ion binding"/>
    <property type="evidence" value="ECO:0007669"/>
    <property type="project" value="UniProtKB-KW"/>
</dbReference>
<evidence type="ECO:0000256" key="1">
    <source>
        <dbReference type="ARBA" id="ARBA00001947"/>
    </source>
</evidence>
<dbReference type="GO" id="GO:0040029">
    <property type="term" value="P:epigenetic regulation of gene expression"/>
    <property type="evidence" value="ECO:0007669"/>
    <property type="project" value="TreeGrafter"/>
</dbReference>
<evidence type="ECO:0000256" key="4">
    <source>
        <dbReference type="ARBA" id="ARBA00022801"/>
    </source>
</evidence>
<dbReference type="GO" id="GO:0016787">
    <property type="term" value="F:hydrolase activity"/>
    <property type="evidence" value="ECO:0007669"/>
    <property type="project" value="UniProtKB-KW"/>
</dbReference>